<dbReference type="Pfam" id="PF07980">
    <property type="entry name" value="SusD_RagB"/>
    <property type="match status" value="1"/>
</dbReference>
<name>A0ABS5J7D0_9BACT</name>
<sequence length="633" mass="72178">MKIIKIMLLGIMITCTSGCKKFLDIIPDNVATLDQAFQMRATAKKYLFTCYSYLPDLGHPAANYTFLGSREIATPYPGSQAPGIPGSIMQLCYDYQNIVNPINNYWDGNMDDNGGIAMFTAMRTCNIFLENIGRVPDIQEVERKRWIAEVKVLKAYYHFLMMRMYGPIPMMKTNIPVSADVEAVKVKRDPVDDVAAYIAQLVDEAVPDLPSVINNQREELGRITTPIALAVKAYALTLDASPLFNGNADYAGLKNKDGQALVNTAFDRGKWQKAAAACNDAITAANNAGFKLYYFEKPFDLNNIGDTTKKCMDIRCAISEEWNQECIWGFPQTTTSELQRECAPRNDVYSYTYALWAANMNACEIFYTGNGVPIEEDLDWDYNNRYTKLVTVPVAMRSILKPNYTTSSFNMNREYRFYADLAFDGSSYFMKQRPNEDNLLYINTMWGSSSANTLSRYSFTGYWPKKLVSWKTSGDGGSYTADAYLWPAIRLSALYLMYAEALNESEGPTPKAYQYIDEVRRRAGLDGVVQSWAAHSRNAAKPSSREGLRSIIQQETMIEFIFEGENYWNMRRWKRLDLMNRPITGWDVTQNTPATFYRARSIYQPHNTFKDFLAPIREYNLYVNPNLVQNPLW</sequence>
<comment type="caution">
    <text evidence="8">The sequence shown here is derived from an EMBL/GenBank/DDBJ whole genome shotgun (WGS) entry which is preliminary data.</text>
</comment>
<comment type="subcellular location">
    <subcellularLocation>
        <location evidence="1">Cell outer membrane</location>
    </subcellularLocation>
</comment>
<evidence type="ECO:0000256" key="5">
    <source>
        <dbReference type="ARBA" id="ARBA00023237"/>
    </source>
</evidence>
<keyword evidence="4" id="KW-0472">Membrane</keyword>
<dbReference type="InterPro" id="IPR011990">
    <property type="entry name" value="TPR-like_helical_dom_sf"/>
</dbReference>
<feature type="domain" description="SusD-like N-terminal" evidence="7">
    <location>
        <begin position="116"/>
        <end position="213"/>
    </location>
</feature>
<keyword evidence="9" id="KW-1185">Reference proteome</keyword>
<evidence type="ECO:0000259" key="6">
    <source>
        <dbReference type="Pfam" id="PF07980"/>
    </source>
</evidence>
<dbReference type="SUPFAM" id="SSF48452">
    <property type="entry name" value="TPR-like"/>
    <property type="match status" value="1"/>
</dbReference>
<dbReference type="Proteomes" id="UP000676386">
    <property type="component" value="Unassembled WGS sequence"/>
</dbReference>
<reference evidence="8 9" key="1">
    <citation type="submission" date="2021-04" db="EMBL/GenBank/DDBJ databases">
        <title>Chitinophaga sp. nov., isolated from the rhizosphere soil.</title>
        <authorList>
            <person name="He S."/>
        </authorList>
    </citation>
    <scope>NUCLEOTIDE SEQUENCE [LARGE SCALE GENOMIC DNA]</scope>
    <source>
        <strain evidence="8 9">2R12</strain>
    </source>
</reference>
<dbReference type="Gene3D" id="1.25.40.390">
    <property type="match status" value="1"/>
</dbReference>
<keyword evidence="5" id="KW-0998">Cell outer membrane</keyword>
<comment type="similarity">
    <text evidence="2">Belongs to the SusD family.</text>
</comment>
<evidence type="ECO:0000256" key="4">
    <source>
        <dbReference type="ARBA" id="ARBA00023136"/>
    </source>
</evidence>
<dbReference type="EMBL" id="JAGTXB010000014">
    <property type="protein sequence ID" value="MBS0030342.1"/>
    <property type="molecule type" value="Genomic_DNA"/>
</dbReference>
<keyword evidence="3" id="KW-0732">Signal</keyword>
<dbReference type="RefSeq" id="WP_211975483.1">
    <property type="nucleotide sequence ID" value="NZ_CBFHAM010000008.1"/>
</dbReference>
<organism evidence="8 9">
    <name type="scientific">Chitinophaga hostae</name>
    <dbReference type="NCBI Taxonomy" id="2831022"/>
    <lineage>
        <taxon>Bacteria</taxon>
        <taxon>Pseudomonadati</taxon>
        <taxon>Bacteroidota</taxon>
        <taxon>Chitinophagia</taxon>
        <taxon>Chitinophagales</taxon>
        <taxon>Chitinophagaceae</taxon>
        <taxon>Chitinophaga</taxon>
    </lineage>
</organism>
<evidence type="ECO:0000313" key="9">
    <source>
        <dbReference type="Proteomes" id="UP000676386"/>
    </source>
</evidence>
<dbReference type="InterPro" id="IPR033985">
    <property type="entry name" value="SusD-like_N"/>
</dbReference>
<accession>A0ABS5J7D0</accession>
<evidence type="ECO:0000256" key="1">
    <source>
        <dbReference type="ARBA" id="ARBA00004442"/>
    </source>
</evidence>
<evidence type="ECO:0000259" key="7">
    <source>
        <dbReference type="Pfam" id="PF14322"/>
    </source>
</evidence>
<dbReference type="Pfam" id="PF14322">
    <property type="entry name" value="SusD-like_3"/>
    <property type="match status" value="1"/>
</dbReference>
<evidence type="ECO:0000256" key="2">
    <source>
        <dbReference type="ARBA" id="ARBA00006275"/>
    </source>
</evidence>
<gene>
    <name evidence="8" type="ORF">KE626_23655</name>
</gene>
<protein>
    <submittedName>
        <fullName evidence="8">RagB/SusD family nutrient uptake outer membrane protein</fullName>
    </submittedName>
</protein>
<proteinExistence type="inferred from homology"/>
<feature type="domain" description="RagB/SusD" evidence="6">
    <location>
        <begin position="339"/>
        <end position="633"/>
    </location>
</feature>
<evidence type="ECO:0000256" key="3">
    <source>
        <dbReference type="ARBA" id="ARBA00022729"/>
    </source>
</evidence>
<dbReference type="InterPro" id="IPR012944">
    <property type="entry name" value="SusD_RagB_dom"/>
</dbReference>
<evidence type="ECO:0000313" key="8">
    <source>
        <dbReference type="EMBL" id="MBS0030342.1"/>
    </source>
</evidence>